<accession>A0AAU7QI71</accession>
<proteinExistence type="predicted"/>
<name>A0AAU7QI71_9GAMM</name>
<sequence>MSKSVLALGLDPVFADFSEFPELTPDLVKAFIDAQLERLRGMGHVVESCLVDAGETAEAVAAQHLQRGSFDCVMIGAGLRTPSLLLLFEKLINVVHERAPDAKICFNSTPADTAEAVMRWT</sequence>
<organism evidence="1">
    <name type="scientific">Rhodanobacter sp. IGA1.0</name>
    <dbReference type="NCBI Taxonomy" id="3158582"/>
    <lineage>
        <taxon>Bacteria</taxon>
        <taxon>Pseudomonadati</taxon>
        <taxon>Pseudomonadota</taxon>
        <taxon>Gammaproteobacteria</taxon>
        <taxon>Lysobacterales</taxon>
        <taxon>Rhodanobacteraceae</taxon>
        <taxon>Rhodanobacter</taxon>
    </lineage>
</organism>
<protein>
    <submittedName>
        <fullName evidence="1">Uncharacterized protein</fullName>
    </submittedName>
</protein>
<evidence type="ECO:0000313" key="1">
    <source>
        <dbReference type="EMBL" id="XBS89038.1"/>
    </source>
</evidence>
<reference evidence="1" key="1">
    <citation type="submission" date="2024-06" db="EMBL/GenBank/DDBJ databases">
        <authorList>
            <person name="Sun Y."/>
        </authorList>
    </citation>
    <scope>NUCLEOTIDE SEQUENCE</scope>
    <source>
        <strain evidence="1">IGA1.0</strain>
    </source>
</reference>
<gene>
    <name evidence="1" type="ORF">ABNK63_11585</name>
</gene>
<dbReference type="EMBL" id="CP157948">
    <property type="protein sequence ID" value="XBS89038.1"/>
    <property type="molecule type" value="Genomic_DNA"/>
</dbReference>
<dbReference type="AlphaFoldDB" id="A0AAU7QI71"/>
<dbReference type="RefSeq" id="WP_350015703.1">
    <property type="nucleotide sequence ID" value="NZ_CP157948.1"/>
</dbReference>